<evidence type="ECO:0000259" key="4">
    <source>
        <dbReference type="SMART" id="SM00328"/>
    </source>
</evidence>
<dbReference type="SMART" id="SM00329">
    <property type="entry name" value="BPI2"/>
    <property type="match status" value="1"/>
</dbReference>
<dbReference type="EMBL" id="CAMAPF010000005">
    <property type="protein sequence ID" value="CAH9052637.1"/>
    <property type="molecule type" value="Genomic_DNA"/>
</dbReference>
<evidence type="ECO:0000259" key="5">
    <source>
        <dbReference type="SMART" id="SM00329"/>
    </source>
</evidence>
<dbReference type="PANTHER" id="PTHR46801">
    <property type="entry name" value="OS06G0309200 PROTEIN"/>
    <property type="match status" value="1"/>
</dbReference>
<dbReference type="InterPro" id="IPR017942">
    <property type="entry name" value="Lipid-bd_serum_glycop_N"/>
</dbReference>
<sequence>MAGASIFILVASLLILPSISQSNSSEEQGGFVLVGISNKGLDFAKEILIGTAESSLVPLELPDIKKSVDIPVVGKVEMLLSNITIDTIDVVASTVRTGDTGVVLAVSGATGNITMKWMYSYDTWLLPITITDEGEASVQVDGMSIGLSFSLETKEGSLSLSLLECGCFVEDISITLGGGASWLYQGVLDAFEDKLISAVEDAVSKKIGDGVVKLDSLLQSVPKEVQITKLASLNITFIGDPVISNASVILAIDGLVSGDRNITIPLTLYHGYLLPSITCKDPDKMITMFLHENVIKSALSVYFKADKMHFLVDQVPDQSLLNTAEWRFLIPKLYKQYPNDDMSLNISVTSTPTIKIEKQQMYVMVPMDVIINVLHKGEVVPVACISVEINGWASAEVSNGSLGGSVKLDYLTMSLKWSNIGSLHLSLVQMLISSLLRTLVVPLVNLRLLELGYHLPSFHGYELQDAEVFFTDSWITLCSNVAPVAPSISSTPVIALL</sequence>
<feature type="domain" description="Lipid-binding serum glycoprotein C-terminal" evidence="5">
    <location>
        <begin position="280"/>
        <end position="479"/>
    </location>
</feature>
<reference evidence="6" key="1">
    <citation type="submission" date="2022-07" db="EMBL/GenBank/DDBJ databases">
        <authorList>
            <person name="Macas J."/>
            <person name="Novak P."/>
            <person name="Neumann P."/>
        </authorList>
    </citation>
    <scope>NUCLEOTIDE SEQUENCE</scope>
</reference>
<keyword evidence="7" id="KW-1185">Reference proteome</keyword>
<keyword evidence="3" id="KW-0732">Signal</keyword>
<dbReference type="GO" id="GO:0005615">
    <property type="term" value="C:extracellular space"/>
    <property type="evidence" value="ECO:0007669"/>
    <property type="project" value="InterPro"/>
</dbReference>
<gene>
    <name evidence="6" type="ORF">CEPIT_LOCUS400</name>
</gene>
<dbReference type="InterPro" id="IPR045897">
    <property type="entry name" value="BPI/LBP_pln"/>
</dbReference>
<comment type="caution">
    <text evidence="6">The sequence shown here is derived from an EMBL/GenBank/DDBJ whole genome shotgun (WGS) entry which is preliminary data.</text>
</comment>
<comment type="similarity">
    <text evidence="2">Belongs to the BPI/LBP/Plunc superfamily. BPI/LBP (TC 1.C.40) family.</text>
</comment>
<dbReference type="Gene3D" id="3.15.20.10">
    <property type="entry name" value="Bactericidal permeability-increasing protein, domain 2"/>
    <property type="match status" value="1"/>
</dbReference>
<feature type="chain" id="PRO_5043807309" description="BPI/LBP family protein" evidence="3">
    <location>
        <begin position="23"/>
        <end position="497"/>
    </location>
</feature>
<evidence type="ECO:0000256" key="3">
    <source>
        <dbReference type="SAM" id="SignalP"/>
    </source>
</evidence>
<dbReference type="InterPro" id="IPR001124">
    <property type="entry name" value="Lipid-bd_serum_glycop_C"/>
</dbReference>
<evidence type="ECO:0000256" key="1">
    <source>
        <dbReference type="ARBA" id="ARBA00023180"/>
    </source>
</evidence>
<dbReference type="AlphaFoldDB" id="A0AAV0BZJ4"/>
<dbReference type="SMART" id="SM00328">
    <property type="entry name" value="BPI1"/>
    <property type="match status" value="1"/>
</dbReference>
<dbReference type="Pfam" id="PF01273">
    <property type="entry name" value="LBP_BPI_CETP"/>
    <property type="match status" value="1"/>
</dbReference>
<evidence type="ECO:0008006" key="8">
    <source>
        <dbReference type="Google" id="ProtNLM"/>
    </source>
</evidence>
<dbReference type="InterPro" id="IPR017943">
    <property type="entry name" value="Bactericidal_perm-incr_a/b_dom"/>
</dbReference>
<evidence type="ECO:0000313" key="7">
    <source>
        <dbReference type="Proteomes" id="UP001152523"/>
    </source>
</evidence>
<dbReference type="PIRSF" id="PIRSF002417">
    <property type="entry name" value="Lipid_binding_protein"/>
    <property type="match status" value="1"/>
</dbReference>
<dbReference type="SUPFAM" id="SSF55394">
    <property type="entry name" value="Bactericidal permeability-increasing protein, BPI"/>
    <property type="match status" value="2"/>
</dbReference>
<feature type="signal peptide" evidence="3">
    <location>
        <begin position="1"/>
        <end position="22"/>
    </location>
</feature>
<organism evidence="6 7">
    <name type="scientific">Cuscuta epithymum</name>
    <dbReference type="NCBI Taxonomy" id="186058"/>
    <lineage>
        <taxon>Eukaryota</taxon>
        <taxon>Viridiplantae</taxon>
        <taxon>Streptophyta</taxon>
        <taxon>Embryophyta</taxon>
        <taxon>Tracheophyta</taxon>
        <taxon>Spermatophyta</taxon>
        <taxon>Magnoliopsida</taxon>
        <taxon>eudicotyledons</taxon>
        <taxon>Gunneridae</taxon>
        <taxon>Pentapetalae</taxon>
        <taxon>asterids</taxon>
        <taxon>lamiids</taxon>
        <taxon>Solanales</taxon>
        <taxon>Convolvulaceae</taxon>
        <taxon>Cuscuteae</taxon>
        <taxon>Cuscuta</taxon>
        <taxon>Cuscuta subgen. Cuscuta</taxon>
    </lineage>
</organism>
<dbReference type="FunFam" id="3.15.10.10:FF:000001">
    <property type="entry name" value="phospholipid transfer protein-like"/>
    <property type="match status" value="1"/>
</dbReference>
<dbReference type="PANTHER" id="PTHR46801:SF2">
    <property type="entry name" value="LIPOPOLYSACCHARIDE-BINDING PROTEIN"/>
    <property type="match status" value="1"/>
</dbReference>
<evidence type="ECO:0000256" key="2">
    <source>
        <dbReference type="ARBA" id="ARBA00060933"/>
    </source>
</evidence>
<dbReference type="Gene3D" id="3.15.10.10">
    <property type="entry name" value="Bactericidal permeability-increasing protein, domain 1"/>
    <property type="match status" value="1"/>
</dbReference>
<dbReference type="Proteomes" id="UP001152523">
    <property type="component" value="Unassembled WGS sequence"/>
</dbReference>
<dbReference type="InterPro" id="IPR030675">
    <property type="entry name" value="BPI/LBP"/>
</dbReference>
<feature type="domain" description="Lipid-binding serum glycoprotein N-terminal" evidence="4">
    <location>
        <begin position="35"/>
        <end position="261"/>
    </location>
</feature>
<dbReference type="Pfam" id="PF02886">
    <property type="entry name" value="LBP_BPI_CETP_C"/>
    <property type="match status" value="1"/>
</dbReference>
<protein>
    <recommendedName>
        <fullName evidence="8">BPI/LBP family protein</fullName>
    </recommendedName>
</protein>
<dbReference type="GO" id="GO:0008289">
    <property type="term" value="F:lipid binding"/>
    <property type="evidence" value="ECO:0007669"/>
    <property type="project" value="InterPro"/>
</dbReference>
<keyword evidence="1" id="KW-0325">Glycoprotein</keyword>
<name>A0AAV0BZJ4_9ASTE</name>
<accession>A0AAV0BZJ4</accession>
<evidence type="ECO:0000313" key="6">
    <source>
        <dbReference type="EMBL" id="CAH9052637.1"/>
    </source>
</evidence>
<proteinExistence type="inferred from homology"/>